<proteinExistence type="predicted"/>
<reference evidence="2" key="1">
    <citation type="submission" date="2023-03" db="EMBL/GenBank/DDBJ databases">
        <title>Near-Complete genome sequence of Lipomyces tetrasporous NRRL Y-64009, an oleaginous yeast capable of growing on lignocellulosic hydrolysates.</title>
        <authorList>
            <consortium name="Lawrence Berkeley National Laboratory"/>
            <person name="Jagtap S.S."/>
            <person name="Liu J.-J."/>
            <person name="Walukiewicz H.E."/>
            <person name="Pangilinan J."/>
            <person name="Lipzen A."/>
            <person name="Ahrendt S."/>
            <person name="Koriabine M."/>
            <person name="Cobaugh K."/>
            <person name="Salamov A."/>
            <person name="Yoshinaga Y."/>
            <person name="Ng V."/>
            <person name="Daum C."/>
            <person name="Grigoriev I.V."/>
            <person name="Slininger P.J."/>
            <person name="Dien B.S."/>
            <person name="Jin Y.-S."/>
            <person name="Rao C.V."/>
        </authorList>
    </citation>
    <scope>NUCLEOTIDE SEQUENCE</scope>
    <source>
        <strain evidence="2">NRRL Y-64009</strain>
    </source>
</reference>
<sequence>MSDVSTTTVVAAAPRRTPMLERYSWRMNSYLSSSAAPHYPSAIAGGAPDTDSQAGAGRPQFYSRRSYPVHGGNWDTILLDDAAIDTGVASSSVTPNPSDTDNMARIVGAYCLWTDKQSRCDVQKNEELCFDEEYIPKSNVLEEKRAWDLLEIDDVSGHDAEDGVVCTSGSDAWRPLVMREIEYQRMSTASLSEGSSSNEELDDDDVDRYYSSETSASTPEIATPDDDRVLKSVEPNMLVRSLSQLKRRFSRRKTSASKWSRVPSTRYSSEPIREHEMSGTNKFQGENMEDYFSLHRSAGQ</sequence>
<protein>
    <submittedName>
        <fullName evidence="2">Uncharacterized protein</fullName>
    </submittedName>
</protein>
<dbReference type="GeneID" id="80881218"/>
<comment type="caution">
    <text evidence="2">The sequence shown here is derived from an EMBL/GenBank/DDBJ whole genome shotgun (WGS) entry which is preliminary data.</text>
</comment>
<dbReference type="RefSeq" id="XP_056042246.1">
    <property type="nucleotide sequence ID" value="XM_056186052.1"/>
</dbReference>
<keyword evidence="3" id="KW-1185">Reference proteome</keyword>
<dbReference type="EMBL" id="JARPMG010000008">
    <property type="protein sequence ID" value="KAJ8098796.1"/>
    <property type="molecule type" value="Genomic_DNA"/>
</dbReference>
<dbReference type="Proteomes" id="UP001217417">
    <property type="component" value="Unassembled WGS sequence"/>
</dbReference>
<evidence type="ECO:0000313" key="3">
    <source>
        <dbReference type="Proteomes" id="UP001217417"/>
    </source>
</evidence>
<name>A0AAD7QPX4_9ASCO</name>
<organism evidence="2 3">
    <name type="scientific">Lipomyces tetrasporus</name>
    <dbReference type="NCBI Taxonomy" id="54092"/>
    <lineage>
        <taxon>Eukaryota</taxon>
        <taxon>Fungi</taxon>
        <taxon>Dikarya</taxon>
        <taxon>Ascomycota</taxon>
        <taxon>Saccharomycotina</taxon>
        <taxon>Lipomycetes</taxon>
        <taxon>Lipomycetales</taxon>
        <taxon>Lipomycetaceae</taxon>
        <taxon>Lipomyces</taxon>
    </lineage>
</organism>
<accession>A0AAD7QPX4</accession>
<evidence type="ECO:0000256" key="1">
    <source>
        <dbReference type="SAM" id="MobiDB-lite"/>
    </source>
</evidence>
<dbReference type="AlphaFoldDB" id="A0AAD7QPX4"/>
<feature type="region of interest" description="Disordered" evidence="1">
    <location>
        <begin position="253"/>
        <end position="287"/>
    </location>
</feature>
<feature type="compositionally biased region" description="Polar residues" evidence="1">
    <location>
        <begin position="256"/>
        <end position="268"/>
    </location>
</feature>
<gene>
    <name evidence="2" type="ORF">POJ06DRAFT_239663</name>
</gene>
<evidence type="ECO:0000313" key="2">
    <source>
        <dbReference type="EMBL" id="KAJ8098796.1"/>
    </source>
</evidence>